<evidence type="ECO:0000313" key="5">
    <source>
        <dbReference type="Proteomes" id="UP000188320"/>
    </source>
</evidence>
<dbReference type="Proteomes" id="UP000188320">
    <property type="component" value="Unassembled WGS sequence"/>
</dbReference>
<name>A0A1R1PZ93_ZANCU</name>
<dbReference type="SUPFAM" id="SSF46785">
    <property type="entry name" value="Winged helix' DNA-binding domain"/>
    <property type="match status" value="1"/>
</dbReference>
<dbReference type="SUPFAM" id="SSF55920">
    <property type="entry name" value="Creatinase/aminopeptidase"/>
    <property type="match status" value="1"/>
</dbReference>
<keyword evidence="5" id="KW-1185">Reference proteome</keyword>
<dbReference type="InterPro" id="IPR047113">
    <property type="entry name" value="PA2G4/ARX1"/>
</dbReference>
<dbReference type="PANTHER" id="PTHR10804:SF11">
    <property type="entry name" value="PROLIFERATION-ASSOCIATED PROTEIN 2G4"/>
    <property type="match status" value="1"/>
</dbReference>
<dbReference type="FunFam" id="1.10.10.10:FF:000029">
    <property type="entry name" value="Proliferation-associated 2G4, a"/>
    <property type="match status" value="1"/>
</dbReference>
<dbReference type="InterPro" id="IPR036390">
    <property type="entry name" value="WH_DNA-bd_sf"/>
</dbReference>
<dbReference type="EMBL" id="LSSK01000009">
    <property type="protein sequence ID" value="OMH86278.1"/>
    <property type="molecule type" value="Genomic_DNA"/>
</dbReference>
<evidence type="ECO:0000259" key="3">
    <source>
        <dbReference type="Pfam" id="PF00557"/>
    </source>
</evidence>
<feature type="region of interest" description="Disordered" evidence="2">
    <location>
        <begin position="1"/>
        <end position="24"/>
    </location>
</feature>
<comment type="caution">
    <text evidence="4">The sequence shown here is derived from an EMBL/GenBank/DDBJ whole genome shotgun (WGS) entry which is preliminary data.</text>
</comment>
<dbReference type="OrthoDB" id="5876363at2759"/>
<sequence>MTKPTVSNQSAAKKSDNPNSLNDSVVRDKYKTAARVANGISYPTSIAVNNIVCHFSPLESEAELLKPLAGGDVVKVQLGAHFDGYAAVLGHTVVVGASEANPVTGAKADLLAAAYYASEGILRMLKPGNLSTEISAVAQRITETFGCKPLEGSLCNNQMQNIIDGDKYIALNPNEDQRKKVVANRIEVGDVYMIDLFVSGGSAKTKPSETRTTFFKKSTTNYQLKMKIARAFYSEVTTNFGAFPFTLRSCGDERKARMGVIECVKSKVLDAYEVVEEKDGSSVAQVSFTVLVTENGLDRLTQGPTWNPKLVITDKKLDSETEKLLKIAPKSIKPSS</sequence>
<dbReference type="Pfam" id="PF00557">
    <property type="entry name" value="Peptidase_M24"/>
    <property type="match status" value="1"/>
</dbReference>
<protein>
    <submittedName>
        <fullName evidence="4">Proliferation-associated protein 2G4</fullName>
    </submittedName>
</protein>
<accession>A0A1R1PZ93</accession>
<comment type="similarity">
    <text evidence="1">Belongs to the peptidase M24 family.</text>
</comment>
<feature type="compositionally biased region" description="Polar residues" evidence="2">
    <location>
        <begin position="1"/>
        <end position="23"/>
    </location>
</feature>
<evidence type="ECO:0000256" key="2">
    <source>
        <dbReference type="SAM" id="MobiDB-lite"/>
    </source>
</evidence>
<reference evidence="5" key="1">
    <citation type="submission" date="2017-01" db="EMBL/GenBank/DDBJ databases">
        <authorList>
            <person name="Wang Y."/>
            <person name="White M."/>
            <person name="Kvist S."/>
            <person name="Moncalvo J.-M."/>
        </authorList>
    </citation>
    <scope>NUCLEOTIDE SEQUENCE [LARGE SCALE GENOMIC DNA]</scope>
    <source>
        <strain evidence="5">COL-18-3</strain>
    </source>
</reference>
<gene>
    <name evidence="4" type="ORF">AX774_g169</name>
</gene>
<dbReference type="AlphaFoldDB" id="A0A1R1PZ93"/>
<dbReference type="InterPro" id="IPR000994">
    <property type="entry name" value="Pept_M24"/>
</dbReference>
<evidence type="ECO:0000313" key="4">
    <source>
        <dbReference type="EMBL" id="OMH86278.1"/>
    </source>
</evidence>
<dbReference type="Gene3D" id="3.90.230.10">
    <property type="entry name" value="Creatinase/methionine aminopeptidase superfamily"/>
    <property type="match status" value="1"/>
</dbReference>
<organism evidence="4 5">
    <name type="scientific">Zancudomyces culisetae</name>
    <name type="common">Gut fungus</name>
    <name type="synonym">Smittium culisetae</name>
    <dbReference type="NCBI Taxonomy" id="1213189"/>
    <lineage>
        <taxon>Eukaryota</taxon>
        <taxon>Fungi</taxon>
        <taxon>Fungi incertae sedis</taxon>
        <taxon>Zoopagomycota</taxon>
        <taxon>Kickxellomycotina</taxon>
        <taxon>Harpellomycetes</taxon>
        <taxon>Harpellales</taxon>
        <taxon>Legeriomycetaceae</taxon>
        <taxon>Zancudomyces</taxon>
    </lineage>
</organism>
<evidence type="ECO:0000256" key="1">
    <source>
        <dbReference type="ARBA" id="ARBA00007319"/>
    </source>
</evidence>
<dbReference type="InterPro" id="IPR036388">
    <property type="entry name" value="WH-like_DNA-bd_sf"/>
</dbReference>
<dbReference type="InterPro" id="IPR036005">
    <property type="entry name" value="Creatinase/aminopeptidase-like"/>
</dbReference>
<dbReference type="PANTHER" id="PTHR10804">
    <property type="entry name" value="PROTEASE FAMILY M24 METHIONYL AMINOPEPTIDASE, AMINOPEPTIDASE P"/>
    <property type="match status" value="1"/>
</dbReference>
<dbReference type="Gene3D" id="1.10.10.10">
    <property type="entry name" value="Winged helix-like DNA-binding domain superfamily/Winged helix DNA-binding domain"/>
    <property type="match status" value="1"/>
</dbReference>
<feature type="domain" description="Peptidase M24" evidence="3">
    <location>
        <begin position="34"/>
        <end position="146"/>
    </location>
</feature>
<proteinExistence type="inferred from homology"/>